<keyword evidence="1" id="KW-0472">Membrane</keyword>
<gene>
    <name evidence="2" type="ORF">RJ641_019408</name>
</gene>
<proteinExistence type="predicted"/>
<dbReference type="AlphaFoldDB" id="A0AAN8YXI2"/>
<reference evidence="2 3" key="1">
    <citation type="submission" date="2023-12" db="EMBL/GenBank/DDBJ databases">
        <title>A high-quality genome assembly for Dillenia turbinata (Dilleniales).</title>
        <authorList>
            <person name="Chanderbali A."/>
        </authorList>
    </citation>
    <scope>NUCLEOTIDE SEQUENCE [LARGE SCALE GENOMIC DNA]</scope>
    <source>
        <strain evidence="2">LSX21</strain>
        <tissue evidence="2">Leaf</tissue>
    </source>
</reference>
<comment type="caution">
    <text evidence="2">The sequence shown here is derived from an EMBL/GenBank/DDBJ whole genome shotgun (WGS) entry which is preliminary data.</text>
</comment>
<feature type="transmembrane region" description="Helical" evidence="1">
    <location>
        <begin position="29"/>
        <end position="51"/>
    </location>
</feature>
<dbReference type="Proteomes" id="UP001370490">
    <property type="component" value="Unassembled WGS sequence"/>
</dbReference>
<dbReference type="EMBL" id="JBAMMX010000024">
    <property type="protein sequence ID" value="KAK6916547.1"/>
    <property type="molecule type" value="Genomic_DNA"/>
</dbReference>
<accession>A0AAN8YXI2</accession>
<name>A0AAN8YXI2_9MAGN</name>
<keyword evidence="1" id="KW-1133">Transmembrane helix</keyword>
<keyword evidence="1" id="KW-0812">Transmembrane</keyword>
<keyword evidence="3" id="KW-1185">Reference proteome</keyword>
<sequence>MAGGNVDGIYFPCCISHHLDLVLQLNLPVVSSVFVNSLFICTIHGKLLYVLNLKHKDTWEMCTQETGLGAYVKCYVETRLLVEVVARPATDNQGRGYFVNASQYWFPSLSLYPLKKET</sequence>
<evidence type="ECO:0000313" key="2">
    <source>
        <dbReference type="EMBL" id="KAK6916547.1"/>
    </source>
</evidence>
<protein>
    <submittedName>
        <fullName evidence="2">Uncharacterized protein</fullName>
    </submittedName>
</protein>
<organism evidence="2 3">
    <name type="scientific">Dillenia turbinata</name>
    <dbReference type="NCBI Taxonomy" id="194707"/>
    <lineage>
        <taxon>Eukaryota</taxon>
        <taxon>Viridiplantae</taxon>
        <taxon>Streptophyta</taxon>
        <taxon>Embryophyta</taxon>
        <taxon>Tracheophyta</taxon>
        <taxon>Spermatophyta</taxon>
        <taxon>Magnoliopsida</taxon>
        <taxon>eudicotyledons</taxon>
        <taxon>Gunneridae</taxon>
        <taxon>Pentapetalae</taxon>
        <taxon>Dilleniales</taxon>
        <taxon>Dilleniaceae</taxon>
        <taxon>Dillenia</taxon>
    </lineage>
</organism>
<evidence type="ECO:0000313" key="3">
    <source>
        <dbReference type="Proteomes" id="UP001370490"/>
    </source>
</evidence>
<evidence type="ECO:0000256" key="1">
    <source>
        <dbReference type="SAM" id="Phobius"/>
    </source>
</evidence>